<accession>A0A5J6L3I0</accession>
<sequence>MRARRYDFTSRWRVAAEAPLCWAAAERMLRPGAATWWPGVRVADAPSRMAPGERITLVVRSPFGYRLRVHLTLVDVSPGRRLVVRSGGDLAGAGTVDLIPVGAAATEITLRWQVSTRRWWMNATATVLHPAFVAAHAVVMRTGERGLRREVARASEPRNAGSSALAPGLPAPPG</sequence>
<name>A0A5J6L3I0_9MICO</name>
<reference evidence="3" key="1">
    <citation type="submission" date="2019-09" db="EMBL/GenBank/DDBJ databases">
        <title>Mumia zhuanghuii sp. nov. isolated from the intestinal contents of plateau pika (Ochotona curzoniae) in the Qinghai-Tibet plateau of China.</title>
        <authorList>
            <person name="Tian Z."/>
        </authorList>
    </citation>
    <scope>NUCLEOTIDE SEQUENCE [LARGE SCALE GENOMIC DNA]</scope>
    <source>
        <strain evidence="3">L-031</strain>
    </source>
</reference>
<dbReference type="RefSeq" id="WP_150924497.1">
    <property type="nucleotide sequence ID" value="NZ_CP044232.1"/>
</dbReference>
<evidence type="ECO:0000313" key="3">
    <source>
        <dbReference type="Proteomes" id="UP000325516"/>
    </source>
</evidence>
<evidence type="ECO:0000313" key="2">
    <source>
        <dbReference type="EMBL" id="QEW02997.1"/>
    </source>
</evidence>
<gene>
    <name evidence="2" type="ORF">F6J85_07695</name>
</gene>
<evidence type="ECO:0000256" key="1">
    <source>
        <dbReference type="SAM" id="MobiDB-lite"/>
    </source>
</evidence>
<dbReference type="Proteomes" id="UP000325516">
    <property type="component" value="Chromosome"/>
</dbReference>
<dbReference type="KEGG" id="mlz:F6J85_07695"/>
<organism evidence="2 3">
    <name type="scientific">Microbacterium lushaniae</name>
    <dbReference type="NCBI Taxonomy" id="2614639"/>
    <lineage>
        <taxon>Bacteria</taxon>
        <taxon>Bacillati</taxon>
        <taxon>Actinomycetota</taxon>
        <taxon>Actinomycetes</taxon>
        <taxon>Micrococcales</taxon>
        <taxon>Microbacteriaceae</taxon>
        <taxon>Microbacterium</taxon>
    </lineage>
</organism>
<proteinExistence type="predicted"/>
<evidence type="ECO:0008006" key="4">
    <source>
        <dbReference type="Google" id="ProtNLM"/>
    </source>
</evidence>
<dbReference type="InterPro" id="IPR023393">
    <property type="entry name" value="START-like_dom_sf"/>
</dbReference>
<protein>
    <recommendedName>
        <fullName evidence="4">Polyketide cyclase</fullName>
    </recommendedName>
</protein>
<keyword evidence="3" id="KW-1185">Reference proteome</keyword>
<feature type="region of interest" description="Disordered" evidence="1">
    <location>
        <begin position="152"/>
        <end position="174"/>
    </location>
</feature>
<dbReference type="Gene3D" id="3.30.530.20">
    <property type="match status" value="1"/>
</dbReference>
<dbReference type="AlphaFoldDB" id="A0A5J6L3I0"/>
<dbReference type="EMBL" id="CP044232">
    <property type="protein sequence ID" value="QEW02997.1"/>
    <property type="molecule type" value="Genomic_DNA"/>
</dbReference>
<dbReference type="SUPFAM" id="SSF55961">
    <property type="entry name" value="Bet v1-like"/>
    <property type="match status" value="1"/>
</dbReference>